<feature type="domain" description="Ketopantoate reductase N-terminal" evidence="5">
    <location>
        <begin position="3"/>
        <end position="155"/>
    </location>
</feature>
<dbReference type="InterPro" id="IPR036291">
    <property type="entry name" value="NAD(P)-bd_dom_sf"/>
</dbReference>
<evidence type="ECO:0000313" key="8">
    <source>
        <dbReference type="Proteomes" id="UP000268162"/>
    </source>
</evidence>
<evidence type="ECO:0000256" key="2">
    <source>
        <dbReference type="ARBA" id="ARBA00022857"/>
    </source>
</evidence>
<protein>
    <recommendedName>
        <fullName evidence="4">2-dehydropantoate 2-reductase</fullName>
        <ecNumber evidence="4">1.1.1.169</ecNumber>
    </recommendedName>
    <alternativeName>
        <fullName evidence="4">Ketopantoate reductase</fullName>
    </alternativeName>
</protein>
<reference evidence="8" key="1">
    <citation type="journal article" date="2018" name="Nat. Microbiol.">
        <title>Leveraging single-cell genomics to expand the fungal tree of life.</title>
        <authorList>
            <person name="Ahrendt S.R."/>
            <person name="Quandt C.A."/>
            <person name="Ciobanu D."/>
            <person name="Clum A."/>
            <person name="Salamov A."/>
            <person name="Andreopoulos B."/>
            <person name="Cheng J.F."/>
            <person name="Woyke T."/>
            <person name="Pelin A."/>
            <person name="Henrissat B."/>
            <person name="Reynolds N.K."/>
            <person name="Benny G.L."/>
            <person name="Smith M.E."/>
            <person name="James T.Y."/>
            <person name="Grigoriev I.V."/>
        </authorList>
    </citation>
    <scope>NUCLEOTIDE SEQUENCE [LARGE SCALE GENOMIC DNA]</scope>
    <source>
        <strain evidence="8">RSA 468</strain>
    </source>
</reference>
<dbReference type="Proteomes" id="UP000268162">
    <property type="component" value="Unassembled WGS sequence"/>
</dbReference>
<sequence>MHIVIVGTGAVGTILGSRLQATGQCHITAVCRSNFEAVRHNGLKINSDHFGNSVFKPDYVASSVEDATNQDYSFDYIIVCTKALPALTNTVDLIRPLVSSNTSIMLIQNGIGIEDDCIQHFPQNPVFPAVIYIMCTQLSPGEIECSGQVRLIIGANRLKGVVDDHELRFERDQKHCERIRELFNIGGIDAVLTDQIQGYRWLKIVWNASFNPVSVVSGGCDTVEMLSQPETADLLCTIQHELWATGEAVTGQPLPLIPGTRSPEELCRATLKLPAYKPSMLHDYLNKRPMEHEVILKNPLELARKYKIHIPHVETVYALLVLLEKKNNRSNSNKDNA</sequence>
<dbReference type="InterPro" id="IPR013752">
    <property type="entry name" value="KPA_reductase"/>
</dbReference>
<comment type="similarity">
    <text evidence="1 4">Belongs to the ketopantoate reductase family.</text>
</comment>
<evidence type="ECO:0000256" key="1">
    <source>
        <dbReference type="ARBA" id="ARBA00007870"/>
    </source>
</evidence>
<dbReference type="InterPro" id="IPR013332">
    <property type="entry name" value="KPR_N"/>
</dbReference>
<dbReference type="InterPro" id="IPR051402">
    <property type="entry name" value="KPR-Related"/>
</dbReference>
<comment type="function">
    <text evidence="4">Catalyzes the NADPH-dependent reduction of ketopantoate into pantoic acid.</text>
</comment>
<keyword evidence="8" id="KW-1185">Reference proteome</keyword>
<dbReference type="OrthoDB" id="3609at2759"/>
<dbReference type="AlphaFoldDB" id="A0A4P9ZQH3"/>
<dbReference type="GO" id="GO:0015940">
    <property type="term" value="P:pantothenate biosynthetic process"/>
    <property type="evidence" value="ECO:0007669"/>
    <property type="project" value="InterPro"/>
</dbReference>
<keyword evidence="3 4" id="KW-0560">Oxidoreductase</keyword>
<evidence type="ECO:0000259" key="5">
    <source>
        <dbReference type="Pfam" id="PF02558"/>
    </source>
</evidence>
<dbReference type="Pfam" id="PF02558">
    <property type="entry name" value="ApbA"/>
    <property type="match status" value="1"/>
</dbReference>
<dbReference type="FunFam" id="1.10.1040.10:FF:000017">
    <property type="entry name" value="2-dehydropantoate 2-reductase"/>
    <property type="match status" value="1"/>
</dbReference>
<name>A0A4P9ZQH3_9FUNG</name>
<dbReference type="PANTHER" id="PTHR21708:SF26">
    <property type="entry name" value="2-DEHYDROPANTOATE 2-REDUCTASE"/>
    <property type="match status" value="1"/>
</dbReference>
<organism evidence="7 8">
    <name type="scientific">Dimargaris cristalligena</name>
    <dbReference type="NCBI Taxonomy" id="215637"/>
    <lineage>
        <taxon>Eukaryota</taxon>
        <taxon>Fungi</taxon>
        <taxon>Fungi incertae sedis</taxon>
        <taxon>Zoopagomycota</taxon>
        <taxon>Kickxellomycotina</taxon>
        <taxon>Dimargaritomycetes</taxon>
        <taxon>Dimargaritales</taxon>
        <taxon>Dimargaritaceae</taxon>
        <taxon>Dimargaris</taxon>
    </lineage>
</organism>
<keyword evidence="2 4" id="KW-0521">NADP</keyword>
<comment type="catalytic activity">
    <reaction evidence="4">
        <text>(R)-pantoate + NADP(+) = 2-dehydropantoate + NADPH + H(+)</text>
        <dbReference type="Rhea" id="RHEA:16233"/>
        <dbReference type="ChEBI" id="CHEBI:11561"/>
        <dbReference type="ChEBI" id="CHEBI:15378"/>
        <dbReference type="ChEBI" id="CHEBI:15980"/>
        <dbReference type="ChEBI" id="CHEBI:57783"/>
        <dbReference type="ChEBI" id="CHEBI:58349"/>
        <dbReference type="EC" id="1.1.1.169"/>
    </reaction>
</comment>
<dbReference type="PANTHER" id="PTHR21708">
    <property type="entry name" value="PROBABLE 2-DEHYDROPANTOATE 2-REDUCTASE"/>
    <property type="match status" value="1"/>
</dbReference>
<dbReference type="SUPFAM" id="SSF51735">
    <property type="entry name" value="NAD(P)-binding Rossmann-fold domains"/>
    <property type="match status" value="1"/>
</dbReference>
<dbReference type="GO" id="GO:0005737">
    <property type="term" value="C:cytoplasm"/>
    <property type="evidence" value="ECO:0007669"/>
    <property type="project" value="TreeGrafter"/>
</dbReference>
<dbReference type="InterPro" id="IPR013328">
    <property type="entry name" value="6PGD_dom2"/>
</dbReference>
<dbReference type="Pfam" id="PF08546">
    <property type="entry name" value="ApbA_C"/>
    <property type="match status" value="1"/>
</dbReference>
<dbReference type="STRING" id="215637.A0A4P9ZQH3"/>
<dbReference type="GO" id="GO:0008677">
    <property type="term" value="F:2-dehydropantoate 2-reductase activity"/>
    <property type="evidence" value="ECO:0007669"/>
    <property type="project" value="UniProtKB-EC"/>
</dbReference>
<evidence type="ECO:0000313" key="7">
    <source>
        <dbReference type="EMBL" id="RKP35734.1"/>
    </source>
</evidence>
<dbReference type="InterPro" id="IPR008927">
    <property type="entry name" value="6-PGluconate_DH-like_C_sf"/>
</dbReference>
<dbReference type="SUPFAM" id="SSF48179">
    <property type="entry name" value="6-phosphogluconate dehydrogenase C-terminal domain-like"/>
    <property type="match status" value="1"/>
</dbReference>
<dbReference type="EC" id="1.1.1.169" evidence="4"/>
<feature type="domain" description="Ketopantoate reductase C-terminal" evidence="6">
    <location>
        <begin position="196"/>
        <end position="321"/>
    </location>
</feature>
<evidence type="ECO:0000259" key="6">
    <source>
        <dbReference type="Pfam" id="PF08546"/>
    </source>
</evidence>
<dbReference type="Gene3D" id="3.40.50.720">
    <property type="entry name" value="NAD(P)-binding Rossmann-like Domain"/>
    <property type="match status" value="1"/>
</dbReference>
<accession>A0A4P9ZQH3</accession>
<dbReference type="Gene3D" id="1.10.1040.10">
    <property type="entry name" value="N-(1-d-carboxylethyl)-l-norvaline Dehydrogenase, domain 2"/>
    <property type="match status" value="1"/>
</dbReference>
<proteinExistence type="inferred from homology"/>
<evidence type="ECO:0000256" key="4">
    <source>
        <dbReference type="RuleBase" id="RU362068"/>
    </source>
</evidence>
<dbReference type="EMBL" id="ML002801">
    <property type="protein sequence ID" value="RKP35734.1"/>
    <property type="molecule type" value="Genomic_DNA"/>
</dbReference>
<dbReference type="InterPro" id="IPR003710">
    <property type="entry name" value="ApbA"/>
</dbReference>
<gene>
    <name evidence="7" type="ORF">BJ085DRAFT_28322</name>
</gene>
<evidence type="ECO:0000256" key="3">
    <source>
        <dbReference type="ARBA" id="ARBA00023002"/>
    </source>
</evidence>
<dbReference type="NCBIfam" id="TIGR00745">
    <property type="entry name" value="apbA_panE"/>
    <property type="match status" value="1"/>
</dbReference>